<name>A0A0P0RBN1_9BURK</name>
<dbReference type="EMBL" id="CP012746">
    <property type="protein sequence ID" value="ALL65865.1"/>
    <property type="molecule type" value="Genomic_DNA"/>
</dbReference>
<evidence type="ECO:0000313" key="2">
    <source>
        <dbReference type="Proteomes" id="UP000019146"/>
    </source>
</evidence>
<dbReference type="Proteomes" id="UP000019146">
    <property type="component" value="Chromosome 1"/>
</dbReference>
<organism evidence="1 2">
    <name type="scientific">Paraburkholderia caribensis MBA4</name>
    <dbReference type="NCBI Taxonomy" id="1323664"/>
    <lineage>
        <taxon>Bacteria</taxon>
        <taxon>Pseudomonadati</taxon>
        <taxon>Pseudomonadota</taxon>
        <taxon>Betaproteobacteria</taxon>
        <taxon>Burkholderiales</taxon>
        <taxon>Burkholderiaceae</taxon>
        <taxon>Paraburkholderia</taxon>
    </lineage>
</organism>
<protein>
    <submittedName>
        <fullName evidence="1">Uncharacterized protein</fullName>
    </submittedName>
</protein>
<reference evidence="1 2" key="1">
    <citation type="journal article" date="2014" name="Genome Announc.">
        <title>Draft Genome Sequence of the Haloacid-Degrading Burkholderia caribensis Strain MBA4.</title>
        <authorList>
            <person name="Pan Y."/>
            <person name="Kong K.F."/>
            <person name="Tsang J.S."/>
        </authorList>
    </citation>
    <scope>NUCLEOTIDE SEQUENCE [LARGE SCALE GENOMIC DNA]</scope>
    <source>
        <strain evidence="1 2">MBA4</strain>
    </source>
</reference>
<dbReference type="KEGG" id="bcai:K788_0005623"/>
<evidence type="ECO:0000313" key="1">
    <source>
        <dbReference type="EMBL" id="ALL65865.1"/>
    </source>
</evidence>
<dbReference type="AlphaFoldDB" id="A0A0P0RBN1"/>
<sequence length="49" mass="5383">MNPHRDVTGGESVARLFDRTINFLHRVSGLLVVFNVSSGICHLGDMSVK</sequence>
<proteinExistence type="predicted"/>
<accession>A0A0P0RBN1</accession>
<gene>
    <name evidence="1" type="ORF">K788_0005623</name>
</gene>